<name>A0A0R0LYW6_9MICR</name>
<protein>
    <submittedName>
        <fullName evidence="1">Uncharacterized protein</fullName>
    </submittedName>
</protein>
<dbReference type="VEuPathDB" id="MicrosporidiaDB:M153_2800008434"/>
<proteinExistence type="predicted"/>
<sequence length="49" mass="5769">MCMCCDKILRKNVCLYCDKILRKTCPYVVSEYRPTSDNSQINDLDIFIC</sequence>
<reference evidence="1 2" key="1">
    <citation type="submission" date="2015-07" db="EMBL/GenBank/DDBJ databases">
        <title>The genome of Pseudoloma neurophilia, a relevant intracellular parasite of the zebrafish.</title>
        <authorList>
            <person name="Ndikumana S."/>
            <person name="Pelin A."/>
            <person name="Sanders J."/>
            <person name="Corradi N."/>
        </authorList>
    </citation>
    <scope>NUCLEOTIDE SEQUENCE [LARGE SCALE GENOMIC DNA]</scope>
    <source>
        <strain evidence="1 2">MK1</strain>
    </source>
</reference>
<keyword evidence="2" id="KW-1185">Reference proteome</keyword>
<evidence type="ECO:0000313" key="2">
    <source>
        <dbReference type="Proteomes" id="UP000051530"/>
    </source>
</evidence>
<evidence type="ECO:0000313" key="1">
    <source>
        <dbReference type="EMBL" id="KRH94378.1"/>
    </source>
</evidence>
<dbReference type="EMBL" id="LGUB01000085">
    <property type="protein sequence ID" value="KRH94378.1"/>
    <property type="molecule type" value="Genomic_DNA"/>
</dbReference>
<organism evidence="1 2">
    <name type="scientific">Pseudoloma neurophilia</name>
    <dbReference type="NCBI Taxonomy" id="146866"/>
    <lineage>
        <taxon>Eukaryota</taxon>
        <taxon>Fungi</taxon>
        <taxon>Fungi incertae sedis</taxon>
        <taxon>Microsporidia</taxon>
        <taxon>Pseudoloma</taxon>
    </lineage>
</organism>
<comment type="caution">
    <text evidence="1">The sequence shown here is derived from an EMBL/GenBank/DDBJ whole genome shotgun (WGS) entry which is preliminary data.</text>
</comment>
<gene>
    <name evidence="1" type="ORF">M153_2800008434</name>
</gene>
<accession>A0A0R0LYW6</accession>
<dbReference type="AlphaFoldDB" id="A0A0R0LYW6"/>
<dbReference type="Proteomes" id="UP000051530">
    <property type="component" value="Unassembled WGS sequence"/>
</dbReference>